<comment type="caution">
    <text evidence="15">The sequence shown here is derived from an EMBL/GenBank/DDBJ whole genome shotgun (WGS) entry which is preliminary data.</text>
</comment>
<dbReference type="RefSeq" id="WP_377942248.1">
    <property type="nucleotide sequence ID" value="NZ_JBHUCX010000020.1"/>
</dbReference>
<comment type="pathway">
    <text evidence="2 13">Cell wall biogenesis; peptidoglycan biosynthesis.</text>
</comment>
<comment type="caution">
    <text evidence="13">Lacks conserved residue(s) required for the propagation of feature annotation.</text>
</comment>
<dbReference type="NCBIfam" id="NF006873">
    <property type="entry name" value="PRK09369.1"/>
    <property type="match status" value="1"/>
</dbReference>
<keyword evidence="10 13" id="KW-0670">Pyruvate</keyword>
<proteinExistence type="inferred from homology"/>
<dbReference type="InterPro" id="IPR013792">
    <property type="entry name" value="RNA3'P_cycl/enolpyr_Trfase_a/b"/>
</dbReference>
<evidence type="ECO:0000256" key="5">
    <source>
        <dbReference type="ARBA" id="ARBA00022679"/>
    </source>
</evidence>
<name>A0ABW4JH46_9BACL</name>
<evidence type="ECO:0000256" key="13">
    <source>
        <dbReference type="HAMAP-Rule" id="MF_00111"/>
    </source>
</evidence>
<keyword evidence="5 13" id="KW-0808">Transferase</keyword>
<dbReference type="InterPro" id="IPR036968">
    <property type="entry name" value="Enolpyruvate_Tfrase_sf"/>
</dbReference>
<dbReference type="InterPro" id="IPR005750">
    <property type="entry name" value="UDP_GlcNAc_COvinyl_MurA"/>
</dbReference>
<keyword evidence="7 13" id="KW-0573">Peptidoglycan synthesis</keyword>
<evidence type="ECO:0000256" key="3">
    <source>
        <dbReference type="ARBA" id="ARBA00022490"/>
    </source>
</evidence>
<dbReference type="EMBL" id="JBHUCX010000020">
    <property type="protein sequence ID" value="MFD1674377.1"/>
    <property type="molecule type" value="Genomic_DNA"/>
</dbReference>
<feature type="binding site" evidence="13">
    <location>
        <position position="329"/>
    </location>
    <ligand>
        <name>UDP-N-acetyl-alpha-D-glucosamine</name>
        <dbReference type="ChEBI" id="CHEBI:57705"/>
    </ligand>
</feature>
<evidence type="ECO:0000256" key="7">
    <source>
        <dbReference type="ARBA" id="ARBA00022984"/>
    </source>
</evidence>
<feature type="binding site" evidence="13">
    <location>
        <begin position="22"/>
        <end position="23"/>
    </location>
    <ligand>
        <name>phosphoenolpyruvate</name>
        <dbReference type="ChEBI" id="CHEBI:58702"/>
    </ligand>
</feature>
<evidence type="ECO:0000256" key="10">
    <source>
        <dbReference type="ARBA" id="ARBA00023317"/>
    </source>
</evidence>
<dbReference type="NCBIfam" id="TIGR01072">
    <property type="entry name" value="murA"/>
    <property type="match status" value="1"/>
</dbReference>
<feature type="domain" description="Enolpyruvate transferase" evidence="14">
    <location>
        <begin position="9"/>
        <end position="408"/>
    </location>
</feature>
<dbReference type="PANTHER" id="PTHR43783">
    <property type="entry name" value="UDP-N-ACETYLGLUCOSAMINE 1-CARBOXYVINYLTRANSFERASE"/>
    <property type="match status" value="1"/>
</dbReference>
<dbReference type="InterPro" id="IPR001986">
    <property type="entry name" value="Enolpyruvate_Tfrase_dom"/>
</dbReference>
<evidence type="ECO:0000313" key="15">
    <source>
        <dbReference type="EMBL" id="MFD1674377.1"/>
    </source>
</evidence>
<dbReference type="Pfam" id="PF00275">
    <property type="entry name" value="EPSP_synthase"/>
    <property type="match status" value="1"/>
</dbReference>
<keyword evidence="3 13" id="KW-0963">Cytoplasm</keyword>
<sequence length="435" mass="46238">MTYLRVIGGVPLSGTVQADGSKNSILPIMAACLLADSEESVIEGAPALTDIDSQLAILTGLGAKADRDPHGRLHISASNIKTTTVPFELAKKLRASYYMAGALLARVGHFKVALPGGCNIGERPVDQHIKGFEALGATVKIEGGYLIGHTRSRLKGNEIYLDIQSHGATINIILAATLATGQTIIENASKEPEIVDLCSFLIKMGADIRGAGTNVIRIQGVDKLTGQSHRIIPDRMEAGTYMIAAAMTRGSVYVERSIHYHLSPLCAKLREMGVTVIDDTSGIYVNAERPLKPTVLKTLPFPGFPTDLQAQMTSLLAITQGTSMITETVFSNRFQHVPELIRMGASMKVEGQTLMIDGVRKLSGAHVKATDLRSAAALALGGLAAEGETIIDGLDHLDRGYSCFEAKLQNLGASVHRFGNGAKLHLVSSHDAIGG</sequence>
<evidence type="ECO:0000256" key="6">
    <source>
        <dbReference type="ARBA" id="ARBA00022960"/>
    </source>
</evidence>
<comment type="similarity">
    <text evidence="11 13">Belongs to the EPSP synthase family. MurA subfamily.</text>
</comment>
<dbReference type="Gene3D" id="3.65.10.10">
    <property type="entry name" value="Enolpyruvate transferase domain"/>
    <property type="match status" value="2"/>
</dbReference>
<comment type="subcellular location">
    <subcellularLocation>
        <location evidence="1 13">Cytoplasm</location>
    </subcellularLocation>
</comment>
<evidence type="ECO:0000256" key="1">
    <source>
        <dbReference type="ARBA" id="ARBA00004496"/>
    </source>
</evidence>
<evidence type="ECO:0000256" key="8">
    <source>
        <dbReference type="ARBA" id="ARBA00023306"/>
    </source>
</evidence>
<feature type="modified residue" description="2-(S-cysteinyl)pyruvic acid O-phosphothioketal" evidence="13">
    <location>
        <position position="118"/>
    </location>
</feature>
<dbReference type="PANTHER" id="PTHR43783:SF2">
    <property type="entry name" value="UDP-N-ACETYLGLUCOSAMINE 1-CARBOXYVINYLTRANSFERASE 2"/>
    <property type="match status" value="1"/>
</dbReference>
<dbReference type="HAMAP" id="MF_00111">
    <property type="entry name" value="MurA"/>
    <property type="match status" value="1"/>
</dbReference>
<accession>A0ABW4JH46</accession>
<evidence type="ECO:0000256" key="4">
    <source>
        <dbReference type="ARBA" id="ARBA00022618"/>
    </source>
</evidence>
<evidence type="ECO:0000256" key="12">
    <source>
        <dbReference type="ARBA" id="ARBA00047527"/>
    </source>
</evidence>
<evidence type="ECO:0000256" key="2">
    <source>
        <dbReference type="ARBA" id="ARBA00004752"/>
    </source>
</evidence>
<feature type="active site" description="Proton donor" evidence="13">
    <location>
        <position position="118"/>
    </location>
</feature>
<evidence type="ECO:0000256" key="11">
    <source>
        <dbReference type="ARBA" id="ARBA00038367"/>
    </source>
</evidence>
<keyword evidence="16" id="KW-1185">Reference proteome</keyword>
<dbReference type="CDD" id="cd01555">
    <property type="entry name" value="UdpNAET"/>
    <property type="match status" value="1"/>
</dbReference>
<feature type="binding site" evidence="13">
    <location>
        <begin position="123"/>
        <end position="127"/>
    </location>
    <ligand>
        <name>UDP-N-acetyl-alpha-D-glucosamine</name>
        <dbReference type="ChEBI" id="CHEBI:57705"/>
    </ligand>
</feature>
<dbReference type="GO" id="GO:0008760">
    <property type="term" value="F:UDP-N-acetylglucosamine 1-carboxyvinyltransferase activity"/>
    <property type="evidence" value="ECO:0007669"/>
    <property type="project" value="UniProtKB-EC"/>
</dbReference>
<dbReference type="Proteomes" id="UP001597079">
    <property type="component" value="Unassembled WGS sequence"/>
</dbReference>
<dbReference type="InterPro" id="IPR050068">
    <property type="entry name" value="MurA_subfamily"/>
</dbReference>
<gene>
    <name evidence="13 15" type="primary">murA</name>
    <name evidence="15" type="ORF">ACFSB2_06615</name>
</gene>
<feature type="binding site" evidence="13">
    <location>
        <position position="94"/>
    </location>
    <ligand>
        <name>UDP-N-acetyl-alpha-D-glucosamine</name>
        <dbReference type="ChEBI" id="CHEBI:57705"/>
    </ligand>
</feature>
<keyword evidence="9 13" id="KW-0961">Cell wall biogenesis/degradation</keyword>
<reference evidence="16" key="1">
    <citation type="journal article" date="2019" name="Int. J. Syst. Evol. Microbiol.">
        <title>The Global Catalogue of Microorganisms (GCM) 10K type strain sequencing project: providing services to taxonomists for standard genome sequencing and annotation.</title>
        <authorList>
            <consortium name="The Broad Institute Genomics Platform"/>
            <consortium name="The Broad Institute Genome Sequencing Center for Infectious Disease"/>
            <person name="Wu L."/>
            <person name="Ma J."/>
        </authorList>
    </citation>
    <scope>NUCLEOTIDE SEQUENCE [LARGE SCALE GENOMIC DNA]</scope>
    <source>
        <strain evidence="16">CGMCC 1.12286</strain>
    </source>
</reference>
<feature type="binding site" evidence="13">
    <location>
        <position position="307"/>
    </location>
    <ligand>
        <name>UDP-N-acetyl-alpha-D-glucosamine</name>
        <dbReference type="ChEBI" id="CHEBI:57705"/>
    </ligand>
</feature>
<evidence type="ECO:0000313" key="16">
    <source>
        <dbReference type="Proteomes" id="UP001597079"/>
    </source>
</evidence>
<dbReference type="SUPFAM" id="SSF55205">
    <property type="entry name" value="EPT/RTPC-like"/>
    <property type="match status" value="1"/>
</dbReference>
<keyword evidence="6 13" id="KW-0133">Cell shape</keyword>
<evidence type="ECO:0000259" key="14">
    <source>
        <dbReference type="Pfam" id="PF00275"/>
    </source>
</evidence>
<comment type="catalytic activity">
    <reaction evidence="12 13">
        <text>phosphoenolpyruvate + UDP-N-acetyl-alpha-D-glucosamine = UDP-N-acetyl-3-O-(1-carboxyvinyl)-alpha-D-glucosamine + phosphate</text>
        <dbReference type="Rhea" id="RHEA:18681"/>
        <dbReference type="ChEBI" id="CHEBI:43474"/>
        <dbReference type="ChEBI" id="CHEBI:57705"/>
        <dbReference type="ChEBI" id="CHEBI:58702"/>
        <dbReference type="ChEBI" id="CHEBI:68483"/>
        <dbReference type="EC" id="2.5.1.7"/>
    </reaction>
</comment>
<evidence type="ECO:0000256" key="9">
    <source>
        <dbReference type="ARBA" id="ARBA00023316"/>
    </source>
</evidence>
<dbReference type="EC" id="2.5.1.7" evidence="13"/>
<organism evidence="15 16">
    <name type="scientific">Alicyclobacillus fodiniaquatilis</name>
    <dbReference type="NCBI Taxonomy" id="1661150"/>
    <lineage>
        <taxon>Bacteria</taxon>
        <taxon>Bacillati</taxon>
        <taxon>Bacillota</taxon>
        <taxon>Bacilli</taxon>
        <taxon>Bacillales</taxon>
        <taxon>Alicyclobacillaceae</taxon>
        <taxon>Alicyclobacillus</taxon>
    </lineage>
</organism>
<comment type="function">
    <text evidence="13">Cell wall formation. Adds enolpyruvyl to UDP-N-acetylglucosamine.</text>
</comment>
<keyword evidence="8 13" id="KW-0131">Cell cycle</keyword>
<keyword evidence="4 13" id="KW-0132">Cell division</keyword>
<protein>
    <recommendedName>
        <fullName evidence="13">UDP-N-acetylglucosamine 1-carboxyvinyltransferase</fullName>
        <ecNumber evidence="13">2.5.1.7</ecNumber>
    </recommendedName>
    <alternativeName>
        <fullName evidence="13">Enoylpyruvate transferase</fullName>
    </alternativeName>
    <alternativeName>
        <fullName evidence="13">UDP-N-acetylglucosamine enolpyruvyl transferase</fullName>
        <shortName evidence="13">EPT</shortName>
    </alternativeName>
</protein>